<keyword evidence="1" id="KW-0472">Membrane</keyword>
<keyword evidence="1" id="KW-0812">Transmembrane</keyword>
<feature type="non-terminal residue" evidence="2">
    <location>
        <position position="1"/>
    </location>
</feature>
<proteinExistence type="predicted"/>
<protein>
    <submittedName>
        <fullName evidence="2">Uncharacterized protein</fullName>
    </submittedName>
</protein>
<evidence type="ECO:0000313" key="2">
    <source>
        <dbReference type="EMBL" id="ETJ37581.1"/>
    </source>
</evidence>
<gene>
    <name evidence="2" type="ORF">Q604_UNBC08201G0001</name>
</gene>
<reference evidence="2" key="1">
    <citation type="submission" date="2013-12" db="EMBL/GenBank/DDBJ databases">
        <title>A Varibaculum cambriense genome reconstructed from a premature infant gut community with otherwise low bacterial novelty that shifts toward anaerobic metabolism during the third week of life.</title>
        <authorList>
            <person name="Brown C.T."/>
            <person name="Sharon I."/>
            <person name="Thomas B.C."/>
            <person name="Castelle C.J."/>
            <person name="Morowitz M.J."/>
            <person name="Banfield J.F."/>
        </authorList>
    </citation>
    <scope>NUCLEOTIDE SEQUENCE</scope>
</reference>
<sequence length="61" mass="7153">YMKDSIFWKKSFIPVYFIVALLAFLLFKFYIQTDNFSVYLLVAFVAILGLASIIYNSNTNR</sequence>
<dbReference type="AlphaFoldDB" id="W1Y594"/>
<keyword evidence="1" id="KW-1133">Transmembrane helix</keyword>
<evidence type="ECO:0000256" key="1">
    <source>
        <dbReference type="SAM" id="Phobius"/>
    </source>
</evidence>
<organism evidence="2">
    <name type="scientific">human gut metagenome</name>
    <dbReference type="NCBI Taxonomy" id="408170"/>
    <lineage>
        <taxon>unclassified sequences</taxon>
        <taxon>metagenomes</taxon>
        <taxon>organismal metagenomes</taxon>
    </lineage>
</organism>
<feature type="transmembrane region" description="Helical" evidence="1">
    <location>
        <begin position="12"/>
        <end position="31"/>
    </location>
</feature>
<dbReference type="EMBL" id="AZMM01008201">
    <property type="protein sequence ID" value="ETJ37581.1"/>
    <property type="molecule type" value="Genomic_DNA"/>
</dbReference>
<name>W1Y594_9ZZZZ</name>
<comment type="caution">
    <text evidence="2">The sequence shown here is derived from an EMBL/GenBank/DDBJ whole genome shotgun (WGS) entry which is preliminary data.</text>
</comment>
<accession>W1Y594</accession>
<feature type="transmembrane region" description="Helical" evidence="1">
    <location>
        <begin position="37"/>
        <end position="55"/>
    </location>
</feature>